<evidence type="ECO:0000256" key="2">
    <source>
        <dbReference type="SAM" id="Phobius"/>
    </source>
</evidence>
<keyword evidence="2" id="KW-1133">Transmembrane helix</keyword>
<dbReference type="AlphaFoldDB" id="A0A0G4KC85"/>
<organism evidence="3 5">
    <name type="scientific">Verticillium longisporum</name>
    <name type="common">Verticillium dahliae var. longisporum</name>
    <dbReference type="NCBI Taxonomy" id="100787"/>
    <lineage>
        <taxon>Eukaryota</taxon>
        <taxon>Fungi</taxon>
        <taxon>Dikarya</taxon>
        <taxon>Ascomycota</taxon>
        <taxon>Pezizomycotina</taxon>
        <taxon>Sordariomycetes</taxon>
        <taxon>Hypocreomycetidae</taxon>
        <taxon>Glomerellales</taxon>
        <taxon>Plectosphaerellaceae</taxon>
        <taxon>Verticillium</taxon>
    </lineage>
</organism>
<evidence type="ECO:0000313" key="3">
    <source>
        <dbReference type="EMBL" id="CRJ79638.1"/>
    </source>
</evidence>
<evidence type="ECO:0000313" key="5">
    <source>
        <dbReference type="Proteomes" id="UP000044602"/>
    </source>
</evidence>
<feature type="compositionally biased region" description="Gly residues" evidence="1">
    <location>
        <begin position="196"/>
        <end position="211"/>
    </location>
</feature>
<keyword evidence="2" id="KW-0472">Membrane</keyword>
<keyword evidence="2" id="KW-0812">Transmembrane</keyword>
<gene>
    <name evidence="3" type="ORF">BN1708_000062</name>
    <name evidence="4" type="ORF">BN1723_015872</name>
</gene>
<name>A0A0G4KC85_VERLO</name>
<feature type="compositionally biased region" description="Basic and acidic residues" evidence="1">
    <location>
        <begin position="142"/>
        <end position="183"/>
    </location>
</feature>
<keyword evidence="5" id="KW-1185">Reference proteome</keyword>
<dbReference type="Proteomes" id="UP000045706">
    <property type="component" value="Unassembled WGS sequence"/>
</dbReference>
<dbReference type="Proteomes" id="UP000044602">
    <property type="component" value="Unassembled WGS sequence"/>
</dbReference>
<accession>A0A0G4KC85</accession>
<feature type="transmembrane region" description="Helical" evidence="2">
    <location>
        <begin position="12"/>
        <end position="34"/>
    </location>
</feature>
<dbReference type="EMBL" id="CVQH01000001">
    <property type="protein sequence ID" value="CRJ79638.1"/>
    <property type="molecule type" value="Genomic_DNA"/>
</dbReference>
<feature type="region of interest" description="Disordered" evidence="1">
    <location>
        <begin position="53"/>
        <end position="76"/>
    </location>
</feature>
<evidence type="ECO:0000256" key="1">
    <source>
        <dbReference type="SAM" id="MobiDB-lite"/>
    </source>
</evidence>
<dbReference type="EMBL" id="CVQI01032397">
    <property type="protein sequence ID" value="CRK41195.1"/>
    <property type="molecule type" value="Genomic_DNA"/>
</dbReference>
<proteinExistence type="predicted"/>
<sequence length="211" mass="23137">MVKKGRVNVVICFLYLCLSSLVLSMPLFAVVGILDVLDVLDLLKCSNAQMLKQHRQRRQHRNNTPTPHVHRAARTRHSNRHIHVPNMPFLSSSIDGPNQRLLPAAAKLTRRHAAGAHEPAGHPRPIPGRRAARRRRQVPDGVVEKRGGVERTDDLVEVGRRRGPDAEDAASFRREADEGRRVGEAAGDEVAFSRAQGGGQGETVGCEGGEA</sequence>
<feature type="region of interest" description="Disordered" evidence="1">
    <location>
        <begin position="110"/>
        <end position="211"/>
    </location>
</feature>
<evidence type="ECO:0000313" key="4">
    <source>
        <dbReference type="EMBL" id="CRK41195.1"/>
    </source>
</evidence>
<protein>
    <submittedName>
        <fullName evidence="3">Uncharacterized protein</fullName>
    </submittedName>
</protein>
<reference evidence="5 6" key="1">
    <citation type="submission" date="2015-05" db="EMBL/GenBank/DDBJ databases">
        <authorList>
            <person name="Fogelqvist Johan"/>
        </authorList>
    </citation>
    <scope>NUCLEOTIDE SEQUENCE [LARGE SCALE GENOMIC DNA]</scope>
    <source>
        <strain evidence="3">VL1</strain>
        <strain evidence="4">VL2</strain>
    </source>
</reference>
<evidence type="ECO:0000313" key="6">
    <source>
        <dbReference type="Proteomes" id="UP000045706"/>
    </source>
</evidence>